<dbReference type="EMBL" id="JAAAWP010000007">
    <property type="protein sequence ID" value="NDW22349.1"/>
    <property type="molecule type" value="Genomic_DNA"/>
</dbReference>
<dbReference type="SUPFAM" id="SSF55729">
    <property type="entry name" value="Acyl-CoA N-acyltransferases (Nat)"/>
    <property type="match status" value="1"/>
</dbReference>
<dbReference type="Proteomes" id="UP000478837">
    <property type="component" value="Unassembled WGS sequence"/>
</dbReference>
<proteinExistence type="predicted"/>
<protein>
    <submittedName>
        <fullName evidence="2">GNAT family N-acetyltransferase</fullName>
    </submittedName>
</protein>
<organism evidence="2 3">
    <name type="scientific">Alteromonas hispanica</name>
    <dbReference type="NCBI Taxonomy" id="315421"/>
    <lineage>
        <taxon>Bacteria</taxon>
        <taxon>Pseudomonadati</taxon>
        <taxon>Pseudomonadota</taxon>
        <taxon>Gammaproteobacteria</taxon>
        <taxon>Alteromonadales</taxon>
        <taxon>Alteromonadaceae</taxon>
        <taxon>Alteromonas/Salinimonas group</taxon>
        <taxon>Alteromonas</taxon>
    </lineage>
</organism>
<keyword evidence="3" id="KW-1185">Reference proteome</keyword>
<reference evidence="2 3" key="1">
    <citation type="submission" date="2020-01" db="EMBL/GenBank/DDBJ databases">
        <title>Genomes of bacteria type strains.</title>
        <authorList>
            <person name="Chen J."/>
            <person name="Zhu S."/>
            <person name="Yang J."/>
        </authorList>
    </citation>
    <scope>NUCLEOTIDE SEQUENCE [LARGE SCALE GENOMIC DNA]</scope>
    <source>
        <strain evidence="2 3">LMG 22958</strain>
    </source>
</reference>
<dbReference type="Pfam" id="PF00583">
    <property type="entry name" value="Acetyltransf_1"/>
    <property type="match status" value="1"/>
</dbReference>
<keyword evidence="2" id="KW-0808">Transferase</keyword>
<dbReference type="PROSITE" id="PS51186">
    <property type="entry name" value="GNAT"/>
    <property type="match status" value="1"/>
</dbReference>
<dbReference type="Gene3D" id="3.40.630.30">
    <property type="match status" value="1"/>
</dbReference>
<name>A0A6L9MVS8_9ALTE</name>
<accession>A0A6L9MVS8</accession>
<dbReference type="InterPro" id="IPR016181">
    <property type="entry name" value="Acyl_CoA_acyltransferase"/>
</dbReference>
<dbReference type="GO" id="GO:0016747">
    <property type="term" value="F:acyltransferase activity, transferring groups other than amino-acyl groups"/>
    <property type="evidence" value="ECO:0007669"/>
    <property type="project" value="InterPro"/>
</dbReference>
<feature type="domain" description="N-acetyltransferase" evidence="1">
    <location>
        <begin position="1"/>
        <end position="137"/>
    </location>
</feature>
<evidence type="ECO:0000313" key="2">
    <source>
        <dbReference type="EMBL" id="NDW22349.1"/>
    </source>
</evidence>
<dbReference type="RefSeq" id="WP_163112151.1">
    <property type="nucleotide sequence ID" value="NZ_JAAAWP010000007.1"/>
</dbReference>
<evidence type="ECO:0000259" key="1">
    <source>
        <dbReference type="PROSITE" id="PS51186"/>
    </source>
</evidence>
<evidence type="ECO:0000313" key="3">
    <source>
        <dbReference type="Proteomes" id="UP000478837"/>
    </source>
</evidence>
<gene>
    <name evidence="2" type="ORF">GTW09_12515</name>
</gene>
<comment type="caution">
    <text evidence="2">The sequence shown here is derived from an EMBL/GenBank/DDBJ whole genome shotgun (WGS) entry which is preliminary data.</text>
</comment>
<dbReference type="AlphaFoldDB" id="A0A6L9MVS8"/>
<sequence>MTFTVQSVDWEQGKTLVQSLRESVFVVEWRIPQTTEFDSKDETATHVVMFDDADKAIATGRLTQTGELGRIAVNRNYRTLLVYKTLFATLIDCAKKQSFPKINVVCNLDSVSYHRSLGFKPYGRVFMDAGVPRQRLQCEAKQFPFPDVEQIH</sequence>
<dbReference type="InterPro" id="IPR000182">
    <property type="entry name" value="GNAT_dom"/>
</dbReference>